<accession>A0A0A1UDW9</accession>
<dbReference type="VEuPathDB" id="AmoebaDB:EIN_246950"/>
<reference evidence="2 3" key="1">
    <citation type="submission" date="2012-10" db="EMBL/GenBank/DDBJ databases">
        <authorList>
            <person name="Zafar N."/>
            <person name="Inman J."/>
            <person name="Hall N."/>
            <person name="Lorenzi H."/>
            <person name="Caler E."/>
        </authorList>
    </citation>
    <scope>NUCLEOTIDE SEQUENCE [LARGE SCALE GENOMIC DNA]</scope>
    <source>
        <strain evidence="2 3">IP1</strain>
    </source>
</reference>
<dbReference type="AlphaFoldDB" id="A0A0A1UDW9"/>
<organism evidence="2 3">
    <name type="scientific">Entamoeba invadens IP1</name>
    <dbReference type="NCBI Taxonomy" id="370355"/>
    <lineage>
        <taxon>Eukaryota</taxon>
        <taxon>Amoebozoa</taxon>
        <taxon>Evosea</taxon>
        <taxon>Archamoebae</taxon>
        <taxon>Mastigamoebida</taxon>
        <taxon>Entamoebidae</taxon>
        <taxon>Entamoeba</taxon>
    </lineage>
</organism>
<evidence type="ECO:0000313" key="2">
    <source>
        <dbReference type="EMBL" id="ELP94801.1"/>
    </source>
</evidence>
<protein>
    <submittedName>
        <fullName evidence="2">Uncharacterized protein</fullName>
    </submittedName>
</protein>
<keyword evidence="1" id="KW-0812">Transmembrane</keyword>
<dbReference type="EMBL" id="KB206169">
    <property type="protein sequence ID" value="ELP94801.1"/>
    <property type="molecule type" value="Genomic_DNA"/>
</dbReference>
<dbReference type="PROSITE" id="PS51257">
    <property type="entry name" value="PROKAR_LIPOPROTEIN"/>
    <property type="match status" value="1"/>
</dbReference>
<keyword evidence="1" id="KW-0472">Membrane</keyword>
<proteinExistence type="predicted"/>
<dbReference type="GeneID" id="14893768"/>
<dbReference type="KEGG" id="eiv:EIN_246950"/>
<keyword evidence="3" id="KW-1185">Reference proteome</keyword>
<sequence length="231" mass="26806">MIDRSQLLVYLAISSGFYLLSSCVLLIDSSLGLAKIPQAYDLDGSLLLKNQVTFYRNVIIMNALITFLYLFTLCFFKIRWSKIFYWAIYLVGFICLSTVFFVSFSGFTDIKKVQNMTSEQKRYNEKRNECCFYGDETALCNCHIVDKNCPTCDFSFKDLYFFVSFCSNAICVVALFSCLCIIIAFYYKTLKEKAKEHNQTIYQMMNEKAYNLFHNKSLAESENNTEKEALV</sequence>
<dbReference type="RefSeq" id="XP_004261572.1">
    <property type="nucleotide sequence ID" value="XM_004261524.1"/>
</dbReference>
<dbReference type="OMA" id="LCNCHIV"/>
<name>A0A0A1UDW9_ENTIV</name>
<gene>
    <name evidence="2" type="ORF">EIN_246950</name>
</gene>
<evidence type="ECO:0000313" key="3">
    <source>
        <dbReference type="Proteomes" id="UP000014680"/>
    </source>
</evidence>
<keyword evidence="1" id="KW-1133">Transmembrane helix</keyword>
<evidence type="ECO:0000256" key="1">
    <source>
        <dbReference type="SAM" id="Phobius"/>
    </source>
</evidence>
<feature type="transmembrane region" description="Helical" evidence="1">
    <location>
        <begin position="54"/>
        <end position="76"/>
    </location>
</feature>
<feature type="transmembrane region" description="Helical" evidence="1">
    <location>
        <begin position="160"/>
        <end position="187"/>
    </location>
</feature>
<dbReference type="Proteomes" id="UP000014680">
    <property type="component" value="Unassembled WGS sequence"/>
</dbReference>
<feature type="transmembrane region" description="Helical" evidence="1">
    <location>
        <begin position="83"/>
        <end position="107"/>
    </location>
</feature>
<feature type="transmembrane region" description="Helical" evidence="1">
    <location>
        <begin position="7"/>
        <end position="27"/>
    </location>
</feature>